<dbReference type="Gene3D" id="3.30.2130.10">
    <property type="entry name" value="VC0802-like"/>
    <property type="match status" value="1"/>
</dbReference>
<evidence type="ECO:0000256" key="4">
    <source>
        <dbReference type="ARBA" id="ARBA00005056"/>
    </source>
</evidence>
<dbReference type="EMBL" id="JBBHLI010000001">
    <property type="protein sequence ID" value="MEK9500082.1"/>
    <property type="molecule type" value="Genomic_DNA"/>
</dbReference>
<dbReference type="EC" id="1.1.1.3" evidence="28"/>
<keyword evidence="11 28" id="KW-0808">Transferase</keyword>
<evidence type="ECO:0000313" key="29">
    <source>
        <dbReference type="Proteomes" id="UP001484239"/>
    </source>
</evidence>
<comment type="pathway">
    <text evidence="4">Amino-acid biosynthesis; L-threonine biosynthesis; L-threonine from L-aspartate: step 3/5.</text>
</comment>
<comment type="pathway">
    <text evidence="2">Amino-acid biosynthesis; L-lysine biosynthesis via DAP pathway; (S)-tetrahydrodipicolinate from L-aspartate: step 1/4.</text>
</comment>
<dbReference type="InterPro" id="IPR001341">
    <property type="entry name" value="Asp_kinase"/>
</dbReference>
<dbReference type="InterPro" id="IPR019811">
    <property type="entry name" value="HDH_CS"/>
</dbReference>
<keyword evidence="20" id="KW-0915">Sodium</keyword>
<keyword evidence="17" id="KW-0521">NADP</keyword>
<evidence type="ECO:0000256" key="10">
    <source>
        <dbReference type="ARBA" id="ARBA00022605"/>
    </source>
</evidence>
<dbReference type="InterPro" id="IPR011147">
    <property type="entry name" value="Bifunc_Aspkin/hSer_DH"/>
</dbReference>
<keyword evidence="29" id="KW-1185">Reference proteome</keyword>
<keyword evidence="15 28" id="KW-0418">Kinase</keyword>
<evidence type="ECO:0000256" key="8">
    <source>
        <dbReference type="ARBA" id="ARBA00010046"/>
    </source>
</evidence>
<keyword evidence="10" id="KW-0028">Amino-acid biosynthesis</keyword>
<dbReference type="SUPFAM" id="SSF51735">
    <property type="entry name" value="NAD(P)-binding Rossmann-fold domains"/>
    <property type="match status" value="1"/>
</dbReference>
<comment type="function">
    <text evidence="24">Bifunctional aspartate kinase and homoserine dehydrogenase that catalyzes the first and the third steps toward the synthesis of lysine, methionine and threonine from aspartate.</text>
</comment>
<evidence type="ECO:0000256" key="22">
    <source>
        <dbReference type="ARBA" id="ARBA00023167"/>
    </source>
</evidence>
<dbReference type="InterPro" id="IPR001342">
    <property type="entry name" value="HDH_cat"/>
</dbReference>
<keyword evidence="16" id="KW-0067">ATP-binding</keyword>
<dbReference type="NCBIfam" id="NF007003">
    <property type="entry name" value="PRK09466.1"/>
    <property type="match status" value="1"/>
</dbReference>
<evidence type="ECO:0000256" key="20">
    <source>
        <dbReference type="ARBA" id="ARBA00023053"/>
    </source>
</evidence>
<evidence type="ECO:0000256" key="13">
    <source>
        <dbReference type="ARBA" id="ARBA00022723"/>
    </source>
</evidence>
<dbReference type="Pfam" id="PF00742">
    <property type="entry name" value="Homoserine_dh"/>
    <property type="match status" value="1"/>
</dbReference>
<evidence type="ECO:0000256" key="9">
    <source>
        <dbReference type="ARBA" id="ARBA00011881"/>
    </source>
</evidence>
<reference evidence="28 29" key="1">
    <citation type="submission" date="2024-02" db="EMBL/GenBank/DDBJ databases">
        <title>A novel Gemmatimonadota bacterium.</title>
        <authorList>
            <person name="Du Z.-J."/>
            <person name="Ye Y.-Q."/>
        </authorList>
    </citation>
    <scope>NUCLEOTIDE SEQUENCE [LARGE SCALE GENOMIC DNA]</scope>
    <source>
        <strain evidence="28 29">DH-20</strain>
    </source>
</reference>
<dbReference type="SUPFAM" id="SSF55021">
    <property type="entry name" value="ACT-like"/>
    <property type="match status" value="2"/>
</dbReference>
<evidence type="ECO:0000256" key="5">
    <source>
        <dbReference type="ARBA" id="ARBA00005062"/>
    </source>
</evidence>
<dbReference type="GO" id="GO:0004072">
    <property type="term" value="F:aspartate kinase activity"/>
    <property type="evidence" value="ECO:0007669"/>
    <property type="project" value="UniProtKB-EC"/>
</dbReference>
<evidence type="ECO:0000256" key="6">
    <source>
        <dbReference type="ARBA" id="ARBA00005139"/>
    </source>
</evidence>
<keyword evidence="13" id="KW-0479">Metal-binding</keyword>
<comment type="similarity">
    <text evidence="7">In the C-terminal section; belongs to the homoserine dehydrogenase family.</text>
</comment>
<dbReference type="CDD" id="cd04922">
    <property type="entry name" value="ACT_AKi-HSDH-ThrA_2"/>
    <property type="match status" value="1"/>
</dbReference>
<dbReference type="NCBIfam" id="TIGR00657">
    <property type="entry name" value="asp_kinases"/>
    <property type="match status" value="1"/>
</dbReference>
<dbReference type="InterPro" id="IPR001048">
    <property type="entry name" value="Asp/Glu/Uridylate_kinase"/>
</dbReference>
<dbReference type="InterPro" id="IPR049638">
    <property type="entry name" value="AK-HD"/>
</dbReference>
<comment type="subunit">
    <text evidence="9">Homotetramer.</text>
</comment>
<evidence type="ECO:0000256" key="21">
    <source>
        <dbReference type="ARBA" id="ARBA00023154"/>
    </source>
</evidence>
<comment type="caution">
    <text evidence="28">The sequence shown here is derived from an EMBL/GenBank/DDBJ whole genome shotgun (WGS) entry which is preliminary data.</text>
</comment>
<name>A0ABU9E5U4_9BACT</name>
<dbReference type="Proteomes" id="UP001484239">
    <property type="component" value="Unassembled WGS sequence"/>
</dbReference>
<dbReference type="Pfam" id="PF03447">
    <property type="entry name" value="NAD_binding_3"/>
    <property type="match status" value="1"/>
</dbReference>
<dbReference type="PROSITE" id="PS01042">
    <property type="entry name" value="HOMOSER_DHGENASE"/>
    <property type="match status" value="1"/>
</dbReference>
<dbReference type="InterPro" id="IPR002912">
    <property type="entry name" value="ACT_dom"/>
</dbReference>
<evidence type="ECO:0000256" key="23">
    <source>
        <dbReference type="ARBA" id="ARBA00023268"/>
    </source>
</evidence>
<evidence type="ECO:0000256" key="16">
    <source>
        <dbReference type="ARBA" id="ARBA00022840"/>
    </source>
</evidence>
<accession>A0ABU9E5U4</accession>
<comment type="catalytic activity">
    <reaction evidence="26">
        <text>L-homoserine + NADP(+) = L-aspartate 4-semialdehyde + NADPH + H(+)</text>
        <dbReference type="Rhea" id="RHEA:15761"/>
        <dbReference type="ChEBI" id="CHEBI:15378"/>
        <dbReference type="ChEBI" id="CHEBI:57476"/>
        <dbReference type="ChEBI" id="CHEBI:57783"/>
        <dbReference type="ChEBI" id="CHEBI:58349"/>
        <dbReference type="ChEBI" id="CHEBI:537519"/>
        <dbReference type="EC" id="1.1.1.3"/>
    </reaction>
    <physiologicalReaction direction="right-to-left" evidence="26">
        <dbReference type="Rhea" id="RHEA:15763"/>
    </physiologicalReaction>
</comment>
<comment type="similarity">
    <text evidence="8">In the N-terminal section; belongs to the aspartokinase family.</text>
</comment>
<dbReference type="InterPro" id="IPR036291">
    <property type="entry name" value="NAD(P)-bd_dom_sf"/>
</dbReference>
<evidence type="ECO:0000256" key="1">
    <source>
        <dbReference type="ARBA" id="ARBA00001920"/>
    </source>
</evidence>
<comment type="pathway">
    <text evidence="6">Amino-acid biosynthesis; L-threonine biosynthesis; L-threonine from L-aspartate: step 1/5.</text>
</comment>
<dbReference type="RefSeq" id="WP_405277642.1">
    <property type="nucleotide sequence ID" value="NZ_JBBHLI010000001.1"/>
</dbReference>
<feature type="domain" description="ACT" evidence="27">
    <location>
        <begin position="399"/>
        <end position="471"/>
    </location>
</feature>
<keyword evidence="19" id="KW-0520">NAD</keyword>
<dbReference type="InterPro" id="IPR045865">
    <property type="entry name" value="ACT-like_dom_sf"/>
</dbReference>
<dbReference type="InterPro" id="IPR054352">
    <property type="entry name" value="ACT_Aspartokinase"/>
</dbReference>
<evidence type="ECO:0000256" key="7">
    <source>
        <dbReference type="ARBA" id="ARBA00007952"/>
    </source>
</evidence>
<dbReference type="InterPro" id="IPR018042">
    <property type="entry name" value="Aspartate_kinase_CS"/>
</dbReference>
<comment type="pathway">
    <text evidence="5">Amino-acid biosynthesis; L-methionine biosynthesis via de novo pathway; L-homoserine from L-aspartate: step 3/3.</text>
</comment>
<dbReference type="Pfam" id="PF22468">
    <property type="entry name" value="ACT_9"/>
    <property type="match status" value="2"/>
</dbReference>
<dbReference type="PANTHER" id="PTHR43070:SF5">
    <property type="entry name" value="HOMOSERINE DEHYDROGENASE"/>
    <property type="match status" value="1"/>
</dbReference>
<dbReference type="InterPro" id="IPR005106">
    <property type="entry name" value="Asp/hSer_DH_NAD-bd"/>
</dbReference>
<keyword evidence="23" id="KW-0511">Multifunctional enzyme</keyword>
<dbReference type="Gene3D" id="3.40.50.720">
    <property type="entry name" value="NAD(P)-binding Rossmann-like Domain"/>
    <property type="match status" value="1"/>
</dbReference>
<evidence type="ECO:0000256" key="25">
    <source>
        <dbReference type="ARBA" id="ARBA00048561"/>
    </source>
</evidence>
<sequence>MSWIVHKFGGTSLAGPEEFRRVARIVAAPDTRRRAVVVSAPAGVTDRLLALLDLAAETPLPTRLAALRADLVALIDALVDGEVRDRLVAELDGDLETIRAIGASTALLRAVPAEAWALVSGFGEFWSARLLAAVVSKGGEASADWLDARRFLVVGSAELGPVVDWTTSRERLQAQLADSPAEVVVVTGYVARTAAGSPTTLGRNGSDHSASIMGALLGADEVVIWTDVDGVLSGDPRIETEAAVVPRLTYDEAMELAYFGARVIHPATMAPLVSAGIPLSIRNTFAPERPGTRIEAESDGSHGAKGITVIDRMALINLQGAGLIGVPGTAARLFEALRQAGISVVVISQGSSEHSICVAVRSTVADQARTVIEDAFARELERGQIQGVEVQDDCAIVAVVGDGMRGTPGVAARLFGALGRAGVNVRAIAQGASERNISAVIDGADSARALRAAHSAFYLSPRTISVGLIGPGQVGGQFLDQLAEGLEWISADNHVDVRLRGIARSRRMALSESGIDLVRWRDAVAAADEPSDLDAFIDHIRADHLPHTVVIDCSASPDTAERYGDWMAEGIHVIAANKVAGSASIERFREMHRRRRKGGARFLQESTVGAGLPILTTLRDLRTTGDRISKVEGILSGTLAYLFNVYDGSRPFSAVVAEARAKGFTEPDPRDDLSGMDVARKLVIVAREMGLDLELSDVEVESLVPPRFDGLDADAFVEAFAECDAAMEERRATAAAEGRVLRYVGSVTTDGRAAARIEALSSDHPFASIDLTDNVIRIASARYSENALIVRGPGAGPAVTAGGVFADFLRLCTGLGADTDPGGLN</sequence>
<protein>
    <submittedName>
        <fullName evidence="28">Bifunctional aspartate kinase/homoserine dehydrogenase I</fullName>
        <ecNumber evidence="28">1.1.1.3</ecNumber>
        <ecNumber evidence="28">2.7.2.4</ecNumber>
    </submittedName>
</protein>
<organism evidence="28 29">
    <name type="scientific">Gaopeijia maritima</name>
    <dbReference type="NCBI Taxonomy" id="3119007"/>
    <lineage>
        <taxon>Bacteria</taxon>
        <taxon>Pseudomonadati</taxon>
        <taxon>Gemmatimonadota</taxon>
        <taxon>Longimicrobiia</taxon>
        <taxon>Gaopeijiales</taxon>
        <taxon>Gaopeijiaceae</taxon>
        <taxon>Gaopeijia</taxon>
    </lineage>
</organism>
<comment type="pathway">
    <text evidence="3">Amino-acid biosynthesis; L-methionine biosynthesis via de novo pathway; L-homoserine from L-aspartate: step 1/3.</text>
</comment>
<dbReference type="NCBIfam" id="NF006959">
    <property type="entry name" value="PRK09436.1"/>
    <property type="match status" value="1"/>
</dbReference>
<evidence type="ECO:0000313" key="28">
    <source>
        <dbReference type="EMBL" id="MEK9500082.1"/>
    </source>
</evidence>
<dbReference type="CDD" id="cd04921">
    <property type="entry name" value="ACT_AKi-HSDH-ThrA-like_1"/>
    <property type="match status" value="1"/>
</dbReference>
<dbReference type="PIRSF" id="PIRSF000727">
    <property type="entry name" value="ThrA"/>
    <property type="match status" value="1"/>
</dbReference>
<keyword evidence="18 28" id="KW-0560">Oxidoreductase</keyword>
<dbReference type="CDD" id="cd04243">
    <property type="entry name" value="AAK_AK-HSDH-like"/>
    <property type="match status" value="1"/>
</dbReference>
<dbReference type="Gene3D" id="3.30.360.10">
    <property type="entry name" value="Dihydrodipicolinate Reductase, domain 2"/>
    <property type="match status" value="1"/>
</dbReference>
<evidence type="ECO:0000256" key="17">
    <source>
        <dbReference type="ARBA" id="ARBA00022857"/>
    </source>
</evidence>
<evidence type="ECO:0000256" key="19">
    <source>
        <dbReference type="ARBA" id="ARBA00023027"/>
    </source>
</evidence>
<dbReference type="PROSITE" id="PS00324">
    <property type="entry name" value="ASPARTOKINASE"/>
    <property type="match status" value="1"/>
</dbReference>
<dbReference type="Pfam" id="PF00696">
    <property type="entry name" value="AA_kinase"/>
    <property type="match status" value="1"/>
</dbReference>
<keyword evidence="12" id="KW-0791">Threonine biosynthesis</keyword>
<proteinExistence type="inferred from homology"/>
<dbReference type="PANTHER" id="PTHR43070">
    <property type="match status" value="1"/>
</dbReference>
<dbReference type="GO" id="GO:0004412">
    <property type="term" value="F:homoserine dehydrogenase activity"/>
    <property type="evidence" value="ECO:0007669"/>
    <property type="project" value="UniProtKB-EC"/>
</dbReference>
<comment type="catalytic activity">
    <reaction evidence="25">
        <text>L-aspartate + ATP = 4-phospho-L-aspartate + ADP</text>
        <dbReference type="Rhea" id="RHEA:23776"/>
        <dbReference type="ChEBI" id="CHEBI:29991"/>
        <dbReference type="ChEBI" id="CHEBI:30616"/>
        <dbReference type="ChEBI" id="CHEBI:57535"/>
        <dbReference type="ChEBI" id="CHEBI:456216"/>
        <dbReference type="EC" id="2.7.2.4"/>
    </reaction>
    <physiologicalReaction direction="left-to-right" evidence="25">
        <dbReference type="Rhea" id="RHEA:23777"/>
    </physiologicalReaction>
</comment>
<evidence type="ECO:0000256" key="24">
    <source>
        <dbReference type="ARBA" id="ARBA00044938"/>
    </source>
</evidence>
<dbReference type="SUPFAM" id="SSF55347">
    <property type="entry name" value="Glyceraldehyde-3-phosphate dehydrogenase-like, C-terminal domain"/>
    <property type="match status" value="1"/>
</dbReference>
<keyword evidence="21" id="KW-0457">Lysine biosynthesis</keyword>
<dbReference type="InterPro" id="IPR036393">
    <property type="entry name" value="AceGlu_kinase-like_sf"/>
</dbReference>
<dbReference type="SUPFAM" id="SSF53633">
    <property type="entry name" value="Carbamate kinase-like"/>
    <property type="match status" value="1"/>
</dbReference>
<dbReference type="EC" id="2.7.2.4" evidence="28"/>
<evidence type="ECO:0000259" key="27">
    <source>
        <dbReference type="PROSITE" id="PS51671"/>
    </source>
</evidence>
<evidence type="ECO:0000256" key="2">
    <source>
        <dbReference type="ARBA" id="ARBA00004766"/>
    </source>
</evidence>
<evidence type="ECO:0000256" key="14">
    <source>
        <dbReference type="ARBA" id="ARBA00022741"/>
    </source>
</evidence>
<dbReference type="PROSITE" id="PS51671">
    <property type="entry name" value="ACT"/>
    <property type="match status" value="1"/>
</dbReference>
<evidence type="ECO:0000256" key="11">
    <source>
        <dbReference type="ARBA" id="ARBA00022679"/>
    </source>
</evidence>
<comment type="cofactor">
    <cofactor evidence="1">
        <name>a metal cation</name>
        <dbReference type="ChEBI" id="CHEBI:25213"/>
    </cofactor>
</comment>
<evidence type="ECO:0000256" key="3">
    <source>
        <dbReference type="ARBA" id="ARBA00004986"/>
    </source>
</evidence>
<evidence type="ECO:0000256" key="26">
    <source>
        <dbReference type="ARBA" id="ARBA00048841"/>
    </source>
</evidence>
<gene>
    <name evidence="28" type="primary">thrA</name>
    <name evidence="28" type="ORF">WI372_03750</name>
</gene>
<evidence type="ECO:0000256" key="18">
    <source>
        <dbReference type="ARBA" id="ARBA00023002"/>
    </source>
</evidence>
<evidence type="ECO:0000256" key="15">
    <source>
        <dbReference type="ARBA" id="ARBA00022777"/>
    </source>
</evidence>
<dbReference type="Gene3D" id="3.40.1160.10">
    <property type="entry name" value="Acetylglutamate kinase-like"/>
    <property type="match status" value="1"/>
</dbReference>
<evidence type="ECO:0000256" key="12">
    <source>
        <dbReference type="ARBA" id="ARBA00022697"/>
    </source>
</evidence>
<keyword evidence="14" id="KW-0547">Nucleotide-binding</keyword>
<keyword evidence="22" id="KW-0486">Methionine biosynthesis</keyword>